<sequence length="361" mass="39585">MPSTPALGDLAFVGPEHIKELSDFQYVEVVAVNAPTVTVKLVGPDMEEEDAPDTLFSISMETLTHRIVSASEQGLWPSAHPVAFARMSMEGIQEWCYGVVSGYETTGSSATLHIVSSSDSSRLTLSESTLVIKADVLNYALQTGAGVNTAAVKATELVEQQNTVISLCSRRRSGLSKEVTESLTVPFNGDESVPLIRPSTLQLVRVRRQHIVDFKTAARTKRPTDLYTDQVPARSERGKRPRVTTSPTTTEALGIPGSHDTGSDEDSAASVLSSSSVDENVREVQHLHRPLSKRRRIEQQDFNSDTSSSSDNEDISRSRTRNRGVTFHPALTDRRVHSAIVRQRHTGKEPQLLLQSIQQSQ</sequence>
<name>A0A8S9UTJ5_PHYIN</name>
<feature type="region of interest" description="Disordered" evidence="1">
    <location>
        <begin position="223"/>
        <end position="328"/>
    </location>
</feature>
<feature type="compositionally biased region" description="Low complexity" evidence="1">
    <location>
        <begin position="268"/>
        <end position="278"/>
    </location>
</feature>
<reference evidence="2" key="1">
    <citation type="submission" date="2020-03" db="EMBL/GenBank/DDBJ databases">
        <title>Hybrid Assembly of Korean Phytophthora infestans isolates.</title>
        <authorList>
            <person name="Prokchorchik M."/>
            <person name="Lee Y."/>
            <person name="Seo J."/>
            <person name="Cho J.-H."/>
            <person name="Park Y.-E."/>
            <person name="Jang D.-C."/>
            <person name="Im J.-S."/>
            <person name="Choi J.-G."/>
            <person name="Park H.-J."/>
            <person name="Lee G.-B."/>
            <person name="Lee Y.-G."/>
            <person name="Hong S.-Y."/>
            <person name="Cho K."/>
            <person name="Sohn K.H."/>
        </authorList>
    </citation>
    <scope>NUCLEOTIDE SEQUENCE</scope>
    <source>
        <strain evidence="2">KR_2_A2</strain>
    </source>
</reference>
<evidence type="ECO:0000313" key="3">
    <source>
        <dbReference type="Proteomes" id="UP000704712"/>
    </source>
</evidence>
<gene>
    <name evidence="2" type="ORF">GN958_ATG06606</name>
</gene>
<organism evidence="2 3">
    <name type="scientific">Phytophthora infestans</name>
    <name type="common">Potato late blight agent</name>
    <name type="synonym">Botrytis infestans</name>
    <dbReference type="NCBI Taxonomy" id="4787"/>
    <lineage>
        <taxon>Eukaryota</taxon>
        <taxon>Sar</taxon>
        <taxon>Stramenopiles</taxon>
        <taxon>Oomycota</taxon>
        <taxon>Peronosporomycetes</taxon>
        <taxon>Peronosporales</taxon>
        <taxon>Peronosporaceae</taxon>
        <taxon>Phytophthora</taxon>
    </lineage>
</organism>
<proteinExistence type="predicted"/>
<evidence type="ECO:0000313" key="2">
    <source>
        <dbReference type="EMBL" id="KAF4144285.1"/>
    </source>
</evidence>
<dbReference type="Proteomes" id="UP000704712">
    <property type="component" value="Unassembled WGS sequence"/>
</dbReference>
<evidence type="ECO:0000256" key="1">
    <source>
        <dbReference type="SAM" id="MobiDB-lite"/>
    </source>
</evidence>
<dbReference type="EMBL" id="JAACNO010000881">
    <property type="protein sequence ID" value="KAF4144285.1"/>
    <property type="molecule type" value="Genomic_DNA"/>
</dbReference>
<protein>
    <submittedName>
        <fullName evidence="2">Uncharacterized protein</fullName>
    </submittedName>
</protein>
<feature type="compositionally biased region" description="Low complexity" evidence="1">
    <location>
        <begin position="301"/>
        <end position="310"/>
    </location>
</feature>
<feature type="compositionally biased region" description="Basic residues" evidence="1">
    <location>
        <begin position="287"/>
        <end position="296"/>
    </location>
</feature>
<dbReference type="AlphaFoldDB" id="A0A8S9UTJ5"/>
<comment type="caution">
    <text evidence="2">The sequence shown here is derived from an EMBL/GenBank/DDBJ whole genome shotgun (WGS) entry which is preliminary data.</text>
</comment>
<accession>A0A8S9UTJ5</accession>